<proteinExistence type="predicted"/>
<reference evidence="3 4" key="1">
    <citation type="journal article" date="2010" name="Nature">
        <title>The Ectocarpus genome and the independent evolution of multicellularity in brown algae.</title>
        <authorList>
            <person name="Cock J.M."/>
            <person name="Sterck L."/>
            <person name="Rouze P."/>
            <person name="Scornet D."/>
            <person name="Allen A.E."/>
            <person name="Amoutzias G."/>
            <person name="Anthouard V."/>
            <person name="Artiguenave F."/>
            <person name="Aury J.M."/>
            <person name="Badger J.H."/>
            <person name="Beszteri B."/>
            <person name="Billiau K."/>
            <person name="Bonnet E."/>
            <person name="Bothwell J.H."/>
            <person name="Bowler C."/>
            <person name="Boyen C."/>
            <person name="Brownlee C."/>
            <person name="Carrano C.J."/>
            <person name="Charrier B."/>
            <person name="Cho G.Y."/>
            <person name="Coelho S.M."/>
            <person name="Collen J."/>
            <person name="Corre E."/>
            <person name="Da Silva C."/>
            <person name="Delage L."/>
            <person name="Delaroque N."/>
            <person name="Dittami S.M."/>
            <person name="Doulbeau S."/>
            <person name="Elias M."/>
            <person name="Farnham G."/>
            <person name="Gachon C.M."/>
            <person name="Gschloessl B."/>
            <person name="Heesch S."/>
            <person name="Jabbari K."/>
            <person name="Jubin C."/>
            <person name="Kawai H."/>
            <person name="Kimura K."/>
            <person name="Kloareg B."/>
            <person name="Kupper F.C."/>
            <person name="Lang D."/>
            <person name="Le Bail A."/>
            <person name="Leblanc C."/>
            <person name="Lerouge P."/>
            <person name="Lohr M."/>
            <person name="Lopez P.J."/>
            <person name="Martens C."/>
            <person name="Maumus F."/>
            <person name="Michel G."/>
            <person name="Miranda-Saavedra D."/>
            <person name="Morales J."/>
            <person name="Moreau H."/>
            <person name="Motomura T."/>
            <person name="Nagasato C."/>
            <person name="Napoli C.A."/>
            <person name="Nelson D.R."/>
            <person name="Nyvall-Collen P."/>
            <person name="Peters A.F."/>
            <person name="Pommier C."/>
            <person name="Potin P."/>
            <person name="Poulain J."/>
            <person name="Quesneville H."/>
            <person name="Read B."/>
            <person name="Rensing S.A."/>
            <person name="Ritter A."/>
            <person name="Rousvoal S."/>
            <person name="Samanta M."/>
            <person name="Samson G."/>
            <person name="Schroeder D.C."/>
            <person name="Segurens B."/>
            <person name="Strittmatter M."/>
            <person name="Tonon T."/>
            <person name="Tregear J.W."/>
            <person name="Valentin K."/>
            <person name="von Dassow P."/>
            <person name="Yamagishi T."/>
            <person name="Van de Peer Y."/>
            <person name="Wincker P."/>
        </authorList>
    </citation>
    <scope>NUCLEOTIDE SEQUENCE [LARGE SCALE GENOMIC DNA]</scope>
    <source>
        <strain evidence="4">Ec32 / CCAP1310/4</strain>
    </source>
</reference>
<keyword evidence="1" id="KW-0472">Membrane</keyword>
<keyword evidence="1" id="KW-1133">Transmembrane helix</keyword>
<feature type="signal peptide" evidence="2">
    <location>
        <begin position="1"/>
        <end position="23"/>
    </location>
</feature>
<dbReference type="Proteomes" id="UP000002630">
    <property type="component" value="Linkage Group LG26"/>
</dbReference>
<organism evidence="3 4">
    <name type="scientific">Ectocarpus siliculosus</name>
    <name type="common">Brown alga</name>
    <name type="synonym">Conferva siliculosa</name>
    <dbReference type="NCBI Taxonomy" id="2880"/>
    <lineage>
        <taxon>Eukaryota</taxon>
        <taxon>Sar</taxon>
        <taxon>Stramenopiles</taxon>
        <taxon>Ochrophyta</taxon>
        <taxon>PX clade</taxon>
        <taxon>Phaeophyceae</taxon>
        <taxon>Ectocarpales</taxon>
        <taxon>Ectocarpaceae</taxon>
        <taxon>Ectocarpus</taxon>
    </lineage>
</organism>
<dbReference type="EMBL" id="FN649751">
    <property type="protein sequence ID" value="CBJ29388.1"/>
    <property type="molecule type" value="Genomic_DNA"/>
</dbReference>
<feature type="chain" id="PRO_5003095615" evidence="2">
    <location>
        <begin position="24"/>
        <end position="87"/>
    </location>
</feature>
<evidence type="ECO:0000313" key="3">
    <source>
        <dbReference type="EMBL" id="CBJ29388.1"/>
    </source>
</evidence>
<sequence length="87" mass="9666">MMPSMINLLVLLAAVLHMMGAAAEDFEVSTGVGSIRAQDRDPFKEGYFNMIISCFALMFFFIGCMFSVRICLGKKRGNDSHSFFLVA</sequence>
<dbReference type="InParanoid" id="D7FKI6"/>
<keyword evidence="2" id="KW-0732">Signal</keyword>
<protein>
    <submittedName>
        <fullName evidence="3">Uncharacterized protein</fullName>
    </submittedName>
</protein>
<feature type="transmembrane region" description="Helical" evidence="1">
    <location>
        <begin position="47"/>
        <end position="72"/>
    </location>
</feature>
<evidence type="ECO:0000256" key="1">
    <source>
        <dbReference type="SAM" id="Phobius"/>
    </source>
</evidence>
<accession>D7FKI6</accession>
<keyword evidence="1" id="KW-0812">Transmembrane</keyword>
<evidence type="ECO:0000256" key="2">
    <source>
        <dbReference type="SAM" id="SignalP"/>
    </source>
</evidence>
<keyword evidence="4" id="KW-1185">Reference proteome</keyword>
<dbReference type="EMBL" id="FN648026">
    <property type="protein sequence ID" value="CBJ29388.1"/>
    <property type="molecule type" value="Genomic_DNA"/>
</dbReference>
<gene>
    <name evidence="3" type="ORF">Esi_0144_0054</name>
</gene>
<dbReference type="AlphaFoldDB" id="D7FKI6"/>
<name>D7FKI6_ECTSI</name>
<evidence type="ECO:0000313" key="4">
    <source>
        <dbReference type="Proteomes" id="UP000002630"/>
    </source>
</evidence>